<gene>
    <name evidence="1" type="ORF">DPMN_010686</name>
</gene>
<evidence type="ECO:0000313" key="2">
    <source>
        <dbReference type="Proteomes" id="UP000828390"/>
    </source>
</evidence>
<sequence>MQQELKEKTNMAIDNSATCSLAITINTWKSNVFITPIQCEALQEVDSFSAASWIKLKQTSEPAYEKPQIDPYNPLAGQYHKHLRRRTDERPVEENILRDVCDRQATRFESLHPILIKAIFHIAPQGCEEEKPSSH</sequence>
<reference evidence="1" key="1">
    <citation type="journal article" date="2019" name="bioRxiv">
        <title>The Genome of the Zebra Mussel, Dreissena polymorpha: A Resource for Invasive Species Research.</title>
        <authorList>
            <person name="McCartney M.A."/>
            <person name="Auch B."/>
            <person name="Kono T."/>
            <person name="Mallez S."/>
            <person name="Zhang Y."/>
            <person name="Obille A."/>
            <person name="Becker A."/>
            <person name="Abrahante J.E."/>
            <person name="Garbe J."/>
            <person name="Badalamenti J.P."/>
            <person name="Herman A."/>
            <person name="Mangelson H."/>
            <person name="Liachko I."/>
            <person name="Sullivan S."/>
            <person name="Sone E.D."/>
            <person name="Koren S."/>
            <person name="Silverstein K.A.T."/>
            <person name="Beckman K.B."/>
            <person name="Gohl D.M."/>
        </authorList>
    </citation>
    <scope>NUCLEOTIDE SEQUENCE</scope>
    <source>
        <strain evidence="1">Duluth1</strain>
        <tissue evidence="1">Whole animal</tissue>
    </source>
</reference>
<keyword evidence="2" id="KW-1185">Reference proteome</keyword>
<reference evidence="1" key="2">
    <citation type="submission" date="2020-11" db="EMBL/GenBank/DDBJ databases">
        <authorList>
            <person name="McCartney M.A."/>
            <person name="Auch B."/>
            <person name="Kono T."/>
            <person name="Mallez S."/>
            <person name="Becker A."/>
            <person name="Gohl D.M."/>
            <person name="Silverstein K.A.T."/>
            <person name="Koren S."/>
            <person name="Bechman K.B."/>
            <person name="Herman A."/>
            <person name="Abrahante J.E."/>
            <person name="Garbe J."/>
        </authorList>
    </citation>
    <scope>NUCLEOTIDE SEQUENCE</scope>
    <source>
        <strain evidence="1">Duluth1</strain>
        <tissue evidence="1">Whole animal</tissue>
    </source>
</reference>
<evidence type="ECO:0000313" key="1">
    <source>
        <dbReference type="EMBL" id="KAH3886674.1"/>
    </source>
</evidence>
<name>A0A9D4N3M4_DREPO</name>
<comment type="caution">
    <text evidence="1">The sequence shown here is derived from an EMBL/GenBank/DDBJ whole genome shotgun (WGS) entry which is preliminary data.</text>
</comment>
<dbReference type="AlphaFoldDB" id="A0A9D4N3M4"/>
<proteinExistence type="predicted"/>
<organism evidence="1 2">
    <name type="scientific">Dreissena polymorpha</name>
    <name type="common">Zebra mussel</name>
    <name type="synonym">Mytilus polymorpha</name>
    <dbReference type="NCBI Taxonomy" id="45954"/>
    <lineage>
        <taxon>Eukaryota</taxon>
        <taxon>Metazoa</taxon>
        <taxon>Spiralia</taxon>
        <taxon>Lophotrochozoa</taxon>
        <taxon>Mollusca</taxon>
        <taxon>Bivalvia</taxon>
        <taxon>Autobranchia</taxon>
        <taxon>Heteroconchia</taxon>
        <taxon>Euheterodonta</taxon>
        <taxon>Imparidentia</taxon>
        <taxon>Neoheterodontei</taxon>
        <taxon>Myida</taxon>
        <taxon>Dreissenoidea</taxon>
        <taxon>Dreissenidae</taxon>
        <taxon>Dreissena</taxon>
    </lineage>
</organism>
<dbReference type="EMBL" id="JAIWYP010000001">
    <property type="protein sequence ID" value="KAH3886674.1"/>
    <property type="molecule type" value="Genomic_DNA"/>
</dbReference>
<dbReference type="Proteomes" id="UP000828390">
    <property type="component" value="Unassembled WGS sequence"/>
</dbReference>
<accession>A0A9D4N3M4</accession>
<protein>
    <submittedName>
        <fullName evidence="1">Uncharacterized protein</fullName>
    </submittedName>
</protein>